<gene>
    <name evidence="6" type="ordered locus">Ferp_0215</name>
</gene>
<dbReference type="NCBIfam" id="NF041800">
    <property type="entry name" value="Hsp20"/>
    <property type="match status" value="1"/>
</dbReference>
<dbReference type="PANTHER" id="PTHR46733">
    <property type="entry name" value="26.5 KDA HEAT SHOCK PROTEIN, MITOCHONDRIAL"/>
    <property type="match status" value="1"/>
</dbReference>
<keyword evidence="7" id="KW-1185">Reference proteome</keyword>
<dbReference type="InterPro" id="IPR044587">
    <property type="entry name" value="HSP21-like"/>
</dbReference>
<dbReference type="PANTHER" id="PTHR46733:SF4">
    <property type="entry name" value="HEAT SHOCK PROTEIN 21, CHLOROPLASTIC"/>
    <property type="match status" value="1"/>
</dbReference>
<dbReference type="SUPFAM" id="SSF49764">
    <property type="entry name" value="HSP20-like chaperones"/>
    <property type="match status" value="1"/>
</dbReference>
<keyword evidence="1 6" id="KW-0346">Stress response</keyword>
<reference evidence="7" key="1">
    <citation type="submission" date="2010-02" db="EMBL/GenBank/DDBJ databases">
        <title>Complete sequence of Ferroglobus placidus DSM 10642.</title>
        <authorList>
            <consortium name="US DOE Joint Genome Institute"/>
            <person name="Lucas S."/>
            <person name="Copeland A."/>
            <person name="Lapidus A."/>
            <person name="Cheng J.-F."/>
            <person name="Bruce D."/>
            <person name="Goodwin L."/>
            <person name="Pitluck S."/>
            <person name="Saunders E."/>
            <person name="Brettin T."/>
            <person name="Detter J.C."/>
            <person name="Han C."/>
            <person name="Tapia R."/>
            <person name="Larimer F."/>
            <person name="Land M."/>
            <person name="Hauser L."/>
            <person name="Kyrpides N."/>
            <person name="Ivanova N."/>
            <person name="Holmes D."/>
            <person name="Lovley D."/>
            <person name="Kyrpides N."/>
            <person name="Anderson I.J."/>
            <person name="Woyke T."/>
        </authorList>
    </citation>
    <scope>NUCLEOTIDE SEQUENCE [LARGE SCALE GENOMIC DNA]</scope>
    <source>
        <strain evidence="7">DSM 10642 / AEDII12DO</strain>
    </source>
</reference>
<dbReference type="Proteomes" id="UP000002613">
    <property type="component" value="Chromosome"/>
</dbReference>
<evidence type="ECO:0000313" key="6">
    <source>
        <dbReference type="EMBL" id="ADC64400.1"/>
    </source>
</evidence>
<dbReference type="AlphaFoldDB" id="D3S1U3"/>
<evidence type="ECO:0000256" key="2">
    <source>
        <dbReference type="PROSITE-ProRule" id="PRU00285"/>
    </source>
</evidence>
<dbReference type="GeneID" id="8777709"/>
<protein>
    <submittedName>
        <fullName evidence="6">Heat shock protein Hsp20</fullName>
    </submittedName>
</protein>
<evidence type="ECO:0000256" key="1">
    <source>
        <dbReference type="ARBA" id="ARBA00023016"/>
    </source>
</evidence>
<dbReference type="STRING" id="589924.Ferp_0215"/>
<reference evidence="6 7" key="2">
    <citation type="journal article" date="2011" name="Stand. Genomic Sci.">
        <title>Complete genome sequence of Ferroglobus placidus AEDII12DO.</title>
        <authorList>
            <person name="Anderson I."/>
            <person name="Risso C."/>
            <person name="Holmes D."/>
            <person name="Lucas S."/>
            <person name="Copeland A."/>
            <person name="Lapidus A."/>
            <person name="Cheng J.F."/>
            <person name="Bruce D."/>
            <person name="Goodwin L."/>
            <person name="Pitluck S."/>
            <person name="Saunders E."/>
            <person name="Brettin T."/>
            <person name="Detter J.C."/>
            <person name="Han C."/>
            <person name="Tapia R."/>
            <person name="Larimer F."/>
            <person name="Land M."/>
            <person name="Hauser L."/>
            <person name="Woyke T."/>
            <person name="Lovley D."/>
            <person name="Kyrpides N."/>
            <person name="Ivanova N."/>
        </authorList>
    </citation>
    <scope>NUCLEOTIDE SEQUENCE [LARGE SCALE GENOMIC DNA]</scope>
    <source>
        <strain evidence="7">DSM 10642 / AEDII12DO</strain>
    </source>
</reference>
<dbReference type="PROSITE" id="PS01031">
    <property type="entry name" value="SHSP"/>
    <property type="match status" value="1"/>
</dbReference>
<dbReference type="Gene3D" id="2.60.40.790">
    <property type="match status" value="1"/>
</dbReference>
<evidence type="ECO:0000256" key="3">
    <source>
        <dbReference type="RuleBase" id="RU003616"/>
    </source>
</evidence>
<dbReference type="InterPro" id="IPR002068">
    <property type="entry name" value="A-crystallin/Hsp20_dom"/>
</dbReference>
<name>D3S1U3_FERPA</name>
<feature type="domain" description="SHSP" evidence="4">
    <location>
        <begin position="78"/>
        <end position="175"/>
    </location>
</feature>
<dbReference type="OrthoDB" id="26084at2157"/>
<sequence>MRRRRRWDWFDEFFEEFFGREFEMFDEIFERMMRDFEEIVRKAESGEIKPIVRGFSIRIGPDGKPEIREFGTKPVIREAGVEERKPLVDVIETDDEVQVIAEMPGVSKEDIEVNASETKLEIKAEGENRRYYEVVDLPAEVDPESAKARYNNGVLEVILKKKYPKKEEKKRIKID</sequence>
<dbReference type="EMBL" id="CP001899">
    <property type="protein sequence ID" value="ADC64400.1"/>
    <property type="molecule type" value="Genomic_DNA"/>
</dbReference>
<dbReference type="PROSITE" id="PS51203">
    <property type="entry name" value="CS"/>
    <property type="match status" value="1"/>
</dbReference>
<evidence type="ECO:0000259" key="4">
    <source>
        <dbReference type="PROSITE" id="PS01031"/>
    </source>
</evidence>
<dbReference type="RefSeq" id="WP_012964747.1">
    <property type="nucleotide sequence ID" value="NC_013849.1"/>
</dbReference>
<dbReference type="CDD" id="cd06464">
    <property type="entry name" value="ACD_sHsps-like"/>
    <property type="match status" value="1"/>
</dbReference>
<feature type="domain" description="CS" evidence="5">
    <location>
        <begin position="83"/>
        <end position="173"/>
    </location>
</feature>
<dbReference type="eggNOG" id="arCOG01833">
    <property type="taxonomic scope" value="Archaea"/>
</dbReference>
<organism evidence="6 7">
    <name type="scientific">Ferroglobus placidus (strain DSM 10642 / AEDII12DO)</name>
    <dbReference type="NCBI Taxonomy" id="589924"/>
    <lineage>
        <taxon>Archaea</taxon>
        <taxon>Methanobacteriati</taxon>
        <taxon>Methanobacteriota</taxon>
        <taxon>Archaeoglobi</taxon>
        <taxon>Archaeoglobales</taxon>
        <taxon>Archaeoglobaceae</taxon>
        <taxon>Ferroglobus</taxon>
    </lineage>
</organism>
<dbReference type="InterPro" id="IPR007052">
    <property type="entry name" value="CS_dom"/>
</dbReference>
<dbReference type="GO" id="GO:0009408">
    <property type="term" value="P:response to heat"/>
    <property type="evidence" value="ECO:0007669"/>
    <property type="project" value="InterPro"/>
</dbReference>
<dbReference type="Pfam" id="PF00011">
    <property type="entry name" value="HSP20"/>
    <property type="match status" value="1"/>
</dbReference>
<accession>D3S1U3</accession>
<dbReference type="HOGENOM" id="CLU_117605_1_0_2"/>
<evidence type="ECO:0000259" key="5">
    <source>
        <dbReference type="PROSITE" id="PS51203"/>
    </source>
</evidence>
<dbReference type="InterPro" id="IPR008978">
    <property type="entry name" value="HSP20-like_chaperone"/>
</dbReference>
<proteinExistence type="inferred from homology"/>
<dbReference type="KEGG" id="fpl:Ferp_0215"/>
<evidence type="ECO:0000313" key="7">
    <source>
        <dbReference type="Proteomes" id="UP000002613"/>
    </source>
</evidence>
<comment type="similarity">
    <text evidence="2 3">Belongs to the small heat shock protein (HSP20) family.</text>
</comment>
<dbReference type="PaxDb" id="589924-Ferp_0215"/>